<dbReference type="EMBL" id="AP024255">
    <property type="protein sequence ID" value="BCO99133.1"/>
    <property type="molecule type" value="Genomic_DNA"/>
</dbReference>
<evidence type="ECO:0000313" key="2">
    <source>
        <dbReference type="Proteomes" id="UP000595205"/>
    </source>
</evidence>
<dbReference type="Proteomes" id="UP000595205">
    <property type="component" value="Chromosome"/>
</dbReference>
<reference evidence="1 2" key="1">
    <citation type="submission" date="2020-12" db="EMBL/GenBank/DDBJ databases">
        <title>Genome sequence of clinical Mycobacterium intracellulare strains.</title>
        <authorList>
            <person name="Tateishi Y."/>
            <person name="Matsumoto S."/>
            <person name="Fukushima Y."/>
            <person name="Nakajima C."/>
            <person name="Suzuki Y."/>
        </authorList>
    </citation>
    <scope>NUCLEOTIDE SEQUENCE [LARGE SCALE GENOMIC DNA]</scope>
    <source>
        <strain evidence="1 2">M018</strain>
    </source>
</reference>
<proteinExistence type="predicted"/>
<name>A0A7R7MTE8_MYCIT</name>
<organism evidence="1 2">
    <name type="scientific">Mycobacterium intracellulare</name>
    <dbReference type="NCBI Taxonomy" id="1767"/>
    <lineage>
        <taxon>Bacteria</taxon>
        <taxon>Bacillati</taxon>
        <taxon>Actinomycetota</taxon>
        <taxon>Actinomycetes</taxon>
        <taxon>Mycobacteriales</taxon>
        <taxon>Mycobacteriaceae</taxon>
        <taxon>Mycobacterium</taxon>
        <taxon>Mycobacterium avium complex (MAC)</taxon>
    </lineage>
</organism>
<dbReference type="AlphaFoldDB" id="A0A7R7MTE8"/>
<accession>A0A7R7MTE8</accession>
<gene>
    <name evidence="1" type="ORF">MINTM018_19030</name>
</gene>
<protein>
    <submittedName>
        <fullName evidence="1">Uncharacterized protein</fullName>
    </submittedName>
</protein>
<evidence type="ECO:0000313" key="1">
    <source>
        <dbReference type="EMBL" id="BCO99133.1"/>
    </source>
</evidence>
<sequence length="73" mass="8548">MTKFVWVTDTEFVARVRQSSDKRFFVRADDAVHFRQFSGRPTAALWKGHPRTRSVFPRSKIANNRSRGARPVR</sequence>